<keyword evidence="1" id="KW-1133">Transmembrane helix</keyword>
<protein>
    <recommendedName>
        <fullName evidence="4">Transmembrane protein</fullName>
    </recommendedName>
</protein>
<feature type="transmembrane region" description="Helical" evidence="1">
    <location>
        <begin position="270"/>
        <end position="291"/>
    </location>
</feature>
<evidence type="ECO:0000313" key="3">
    <source>
        <dbReference type="Proteomes" id="UP000265489"/>
    </source>
</evidence>
<feature type="transmembrane region" description="Helical" evidence="1">
    <location>
        <begin position="112"/>
        <end position="136"/>
    </location>
</feature>
<feature type="transmembrane region" description="Helical" evidence="1">
    <location>
        <begin position="303"/>
        <end position="326"/>
    </location>
</feature>
<keyword evidence="1" id="KW-0812">Transmembrane</keyword>
<feature type="transmembrane region" description="Helical" evidence="1">
    <location>
        <begin position="243"/>
        <end position="263"/>
    </location>
</feature>
<gene>
    <name evidence="2" type="ORF">DWW32_04285</name>
</gene>
<dbReference type="AlphaFoldDB" id="A0A395WB28"/>
<reference evidence="2 3" key="1">
    <citation type="submission" date="2018-08" db="EMBL/GenBank/DDBJ databases">
        <title>A genome reference for cultivated species of the human gut microbiota.</title>
        <authorList>
            <person name="Zou Y."/>
            <person name="Xue W."/>
            <person name="Luo G."/>
        </authorList>
    </citation>
    <scope>NUCLEOTIDE SEQUENCE [LARGE SCALE GENOMIC DNA]</scope>
    <source>
        <strain evidence="2 3">AF15-20</strain>
    </source>
</reference>
<dbReference type="Proteomes" id="UP000265489">
    <property type="component" value="Unassembled WGS sequence"/>
</dbReference>
<name>A0A395WB28_9FIRM</name>
<accession>A0A395WB28</accession>
<evidence type="ECO:0000256" key="1">
    <source>
        <dbReference type="SAM" id="Phobius"/>
    </source>
</evidence>
<feature type="transmembrane region" description="Helical" evidence="1">
    <location>
        <begin position="203"/>
        <end position="223"/>
    </location>
</feature>
<feature type="transmembrane region" description="Helical" evidence="1">
    <location>
        <begin position="21"/>
        <end position="41"/>
    </location>
</feature>
<comment type="caution">
    <text evidence="2">The sequence shown here is derived from an EMBL/GenBank/DDBJ whole genome shotgun (WGS) entry which is preliminary data.</text>
</comment>
<keyword evidence="1" id="KW-0472">Membrane</keyword>
<sequence>MYSKQEQNLILYQKAKQKITIHLILYFAILCIYFFLMAYLFSNIEFLKVDDPSFHSMLLKLTAGQLILYGITFVLLSLGNKWFRILYWIDLVITLLLIYFPIHLLLSNLKNILPFFILVACMLVKTMALSQIGGYLKNNRWCKIYYDHTIELDDEDDDWVEKQTKNVDYNKIKEKYAKEMEQDEQDDEDEYETEKTPMTLPQLSVRLGIIIYGELILFPILIQIFSNLFESMDMQKVFATKDIFVLCIFTAFIWTIPLFYMYYNQKATKKIIACCMIGELIRILVYLPSLMKYYNSHEYSIRVFIFFILIDIIRLLILFTFAIHVLKSEQEYAPNPRD</sequence>
<proteinExistence type="predicted"/>
<dbReference type="EMBL" id="QRYQ01000005">
    <property type="protein sequence ID" value="RGU92640.1"/>
    <property type="molecule type" value="Genomic_DNA"/>
</dbReference>
<organism evidence="2 3">
    <name type="scientific">Holdemanella biformis</name>
    <dbReference type="NCBI Taxonomy" id="1735"/>
    <lineage>
        <taxon>Bacteria</taxon>
        <taxon>Bacillati</taxon>
        <taxon>Bacillota</taxon>
        <taxon>Erysipelotrichia</taxon>
        <taxon>Erysipelotrichales</taxon>
        <taxon>Erysipelotrichaceae</taxon>
        <taxon>Holdemanella</taxon>
    </lineage>
</organism>
<evidence type="ECO:0008006" key="4">
    <source>
        <dbReference type="Google" id="ProtNLM"/>
    </source>
</evidence>
<feature type="transmembrane region" description="Helical" evidence="1">
    <location>
        <begin position="85"/>
        <end position="106"/>
    </location>
</feature>
<evidence type="ECO:0000313" key="2">
    <source>
        <dbReference type="EMBL" id="RGU92640.1"/>
    </source>
</evidence>
<feature type="transmembrane region" description="Helical" evidence="1">
    <location>
        <begin position="61"/>
        <end position="78"/>
    </location>
</feature>